<evidence type="ECO:0000313" key="2">
    <source>
        <dbReference type="Proteomes" id="UP000247409"/>
    </source>
</evidence>
<sequence>MVASVLGTSAEVDWVADVEIDAAIEAGIRASRELKQRVTAHIILPRFNWKDLLPSEKGTW</sequence>
<dbReference type="AlphaFoldDB" id="A0A2V3IV16"/>
<proteinExistence type="predicted"/>
<protein>
    <submittedName>
        <fullName evidence="1">Uncharacterized protein</fullName>
    </submittedName>
</protein>
<accession>A0A2V3IV16</accession>
<name>A0A2V3IV16_9FLOR</name>
<gene>
    <name evidence="1" type="ORF">BWQ96_04685</name>
</gene>
<organism evidence="1 2">
    <name type="scientific">Gracilariopsis chorda</name>
    <dbReference type="NCBI Taxonomy" id="448386"/>
    <lineage>
        <taxon>Eukaryota</taxon>
        <taxon>Rhodophyta</taxon>
        <taxon>Florideophyceae</taxon>
        <taxon>Rhodymeniophycidae</taxon>
        <taxon>Gracilariales</taxon>
        <taxon>Gracilariaceae</taxon>
        <taxon>Gracilariopsis</taxon>
    </lineage>
</organism>
<keyword evidence="2" id="KW-1185">Reference proteome</keyword>
<dbReference type="Proteomes" id="UP000247409">
    <property type="component" value="Unassembled WGS sequence"/>
</dbReference>
<reference evidence="1 2" key="1">
    <citation type="journal article" date="2018" name="Mol. Biol. Evol.">
        <title>Analysis of the draft genome of the red seaweed Gracilariopsis chorda provides insights into genome size evolution in Rhodophyta.</title>
        <authorList>
            <person name="Lee J."/>
            <person name="Yang E.C."/>
            <person name="Graf L."/>
            <person name="Yang J.H."/>
            <person name="Qiu H."/>
            <person name="Zel Zion U."/>
            <person name="Chan C.X."/>
            <person name="Stephens T.G."/>
            <person name="Weber A.P.M."/>
            <person name="Boo G.H."/>
            <person name="Boo S.M."/>
            <person name="Kim K.M."/>
            <person name="Shin Y."/>
            <person name="Jung M."/>
            <person name="Lee S.J."/>
            <person name="Yim H.S."/>
            <person name="Lee J.H."/>
            <person name="Bhattacharya D."/>
            <person name="Yoon H.S."/>
        </authorList>
    </citation>
    <scope>NUCLEOTIDE SEQUENCE [LARGE SCALE GENOMIC DNA]</scope>
    <source>
        <strain evidence="1 2">SKKU-2015</strain>
        <tissue evidence="1">Whole body</tissue>
    </source>
</reference>
<evidence type="ECO:0000313" key="1">
    <source>
        <dbReference type="EMBL" id="PXF45547.1"/>
    </source>
</evidence>
<dbReference type="EMBL" id="NBIV01000058">
    <property type="protein sequence ID" value="PXF45547.1"/>
    <property type="molecule type" value="Genomic_DNA"/>
</dbReference>
<comment type="caution">
    <text evidence="1">The sequence shown here is derived from an EMBL/GenBank/DDBJ whole genome shotgun (WGS) entry which is preliminary data.</text>
</comment>